<dbReference type="Gene3D" id="3.30.1540.10">
    <property type="entry name" value="formyl-coa transferase, domain 3"/>
    <property type="match status" value="1"/>
</dbReference>
<dbReference type="InterPro" id="IPR050483">
    <property type="entry name" value="CoA-transferase_III_domain"/>
</dbReference>
<keyword evidence="1" id="KW-0808">Transferase</keyword>
<dbReference type="PANTHER" id="PTHR48207">
    <property type="entry name" value="SUCCINATE--HYDROXYMETHYLGLUTARATE COA-TRANSFERASE"/>
    <property type="match status" value="1"/>
</dbReference>
<dbReference type="Pfam" id="PF02515">
    <property type="entry name" value="CoA_transf_3"/>
    <property type="match status" value="1"/>
</dbReference>
<evidence type="ECO:0000313" key="3">
    <source>
        <dbReference type="Proteomes" id="UP000019140"/>
    </source>
</evidence>
<accession>W4M6N7</accession>
<dbReference type="EMBL" id="AZHX01000915">
    <property type="protein sequence ID" value="ETX05606.1"/>
    <property type="molecule type" value="Genomic_DNA"/>
</dbReference>
<evidence type="ECO:0000313" key="2">
    <source>
        <dbReference type="EMBL" id="ETX05606.1"/>
    </source>
</evidence>
<dbReference type="InterPro" id="IPR044855">
    <property type="entry name" value="CoA-Trfase_III_dom3_sf"/>
</dbReference>
<keyword evidence="3" id="KW-1185">Reference proteome</keyword>
<sequence length="396" mass="43400">TIMLVLDLTQFEAGPSCTELLAFLGADVIKIEHPEWGDMGRALAADRPGEDGYYFMLLNANKKSITLNLKSESGRNMFLNMVEQADVVVENYSPGVMERLNLGYEVLKEVNPMIIYATIKGFGTYGPYSGYKSFDMIAQAVGGAFSVTGPADGPPMKPGPTLGDTGTGIHTAAGIMAAYIDRMTHGRGQKVEVSMQDAVVNYCRVKIRESYVTKAPATRLGNRTPRISPANVFPCKPGGPNDYVYVFVMPTTQSMWDNLLKAMGREELLEDERFADIAELYHYNDEIEAMVSEWTQKHTKYEVMDILGTAGVPCGACLDTLEVLNDPHLRQRGMVVDVDHPKAGKFAMPACPVQLSESPVEVVPSPLLGQDNEAVYKRLLDLDEAALAQLKNTGDI</sequence>
<reference evidence="2 3" key="1">
    <citation type="journal article" date="2014" name="Nature">
        <title>An environmental bacterial taxon with a large and distinct metabolic repertoire.</title>
        <authorList>
            <person name="Wilson M.C."/>
            <person name="Mori T."/>
            <person name="Ruckert C."/>
            <person name="Uria A.R."/>
            <person name="Helf M.J."/>
            <person name="Takada K."/>
            <person name="Gernert C."/>
            <person name="Steffens U.A."/>
            <person name="Heycke N."/>
            <person name="Schmitt S."/>
            <person name="Rinke C."/>
            <person name="Helfrich E.J."/>
            <person name="Brachmann A.O."/>
            <person name="Gurgui C."/>
            <person name="Wakimoto T."/>
            <person name="Kracht M."/>
            <person name="Crusemann M."/>
            <person name="Hentschel U."/>
            <person name="Abe I."/>
            <person name="Matsunaga S."/>
            <person name="Kalinowski J."/>
            <person name="Takeyama H."/>
            <person name="Piel J."/>
        </authorList>
    </citation>
    <scope>NUCLEOTIDE SEQUENCE [LARGE SCALE GENOMIC DNA]</scope>
    <source>
        <strain evidence="3">TSY2</strain>
    </source>
</reference>
<proteinExistence type="predicted"/>
<comment type="caution">
    <text evidence="2">The sequence shown here is derived from an EMBL/GenBank/DDBJ whole genome shotgun (WGS) entry which is preliminary data.</text>
</comment>
<evidence type="ECO:0000256" key="1">
    <source>
        <dbReference type="ARBA" id="ARBA00022679"/>
    </source>
</evidence>
<dbReference type="GO" id="GO:0008410">
    <property type="term" value="F:CoA-transferase activity"/>
    <property type="evidence" value="ECO:0007669"/>
    <property type="project" value="TreeGrafter"/>
</dbReference>
<evidence type="ECO:0008006" key="4">
    <source>
        <dbReference type="Google" id="ProtNLM"/>
    </source>
</evidence>
<dbReference type="InterPro" id="IPR023606">
    <property type="entry name" value="CoA-Trfase_III_dom_1_sf"/>
</dbReference>
<organism evidence="2 3">
    <name type="scientific">Candidatus Entotheonella gemina</name>
    <dbReference type="NCBI Taxonomy" id="1429439"/>
    <lineage>
        <taxon>Bacteria</taxon>
        <taxon>Pseudomonadati</taxon>
        <taxon>Nitrospinota/Tectimicrobiota group</taxon>
        <taxon>Candidatus Tectimicrobiota</taxon>
        <taxon>Candidatus Entotheonellia</taxon>
        <taxon>Candidatus Entotheonellales</taxon>
        <taxon>Candidatus Entotheonellaceae</taxon>
        <taxon>Candidatus Entotheonella</taxon>
    </lineage>
</organism>
<dbReference type="Proteomes" id="UP000019140">
    <property type="component" value="Unassembled WGS sequence"/>
</dbReference>
<dbReference type="AlphaFoldDB" id="W4M6N7"/>
<dbReference type="InterPro" id="IPR003673">
    <property type="entry name" value="CoA-Trfase_fam_III"/>
</dbReference>
<dbReference type="PANTHER" id="PTHR48207:SF3">
    <property type="entry name" value="SUCCINATE--HYDROXYMETHYLGLUTARATE COA-TRANSFERASE"/>
    <property type="match status" value="1"/>
</dbReference>
<dbReference type="Gene3D" id="3.40.50.10540">
    <property type="entry name" value="Crotonobetainyl-coa:carnitine coa-transferase, domain 1"/>
    <property type="match status" value="1"/>
</dbReference>
<name>W4M6N7_9BACT</name>
<dbReference type="HOGENOM" id="CLU_695424_0_0_7"/>
<dbReference type="SUPFAM" id="SSF89796">
    <property type="entry name" value="CoA-transferase family III (CaiB/BaiF)"/>
    <property type="match status" value="1"/>
</dbReference>
<feature type="non-terminal residue" evidence="2">
    <location>
        <position position="1"/>
    </location>
</feature>
<protein>
    <recommendedName>
        <fullName evidence="4">Formyl-CoA transferase</fullName>
    </recommendedName>
</protein>
<gene>
    <name evidence="2" type="ORF">ETSY2_21960</name>
</gene>